<keyword evidence="9" id="KW-0325">Glycoprotein</keyword>
<keyword evidence="11" id="KW-1185">Reference proteome</keyword>
<comment type="similarity">
    <text evidence="2">Belongs to the MNN1/MNT family.</text>
</comment>
<dbReference type="Proteomes" id="UP001203852">
    <property type="component" value="Unassembled WGS sequence"/>
</dbReference>
<dbReference type="PANTHER" id="PTHR31392">
    <property type="entry name" value="ALPHA-1,3-MANNOSYLTRANSFERASE MNN1-RELATED"/>
    <property type="match status" value="1"/>
</dbReference>
<keyword evidence="6" id="KW-0735">Signal-anchor</keyword>
<dbReference type="GO" id="GO:0005794">
    <property type="term" value="C:Golgi apparatus"/>
    <property type="evidence" value="ECO:0007669"/>
    <property type="project" value="TreeGrafter"/>
</dbReference>
<dbReference type="InterPro" id="IPR029044">
    <property type="entry name" value="Nucleotide-diphossugar_trans"/>
</dbReference>
<dbReference type="SUPFAM" id="SSF53448">
    <property type="entry name" value="Nucleotide-diphospho-sugar transferases"/>
    <property type="match status" value="1"/>
</dbReference>
<comment type="caution">
    <text evidence="10">The sequence shown here is derived from an EMBL/GenBank/DDBJ whole genome shotgun (WGS) entry which is preliminary data.</text>
</comment>
<evidence type="ECO:0000256" key="6">
    <source>
        <dbReference type="ARBA" id="ARBA00022968"/>
    </source>
</evidence>
<evidence type="ECO:0000256" key="7">
    <source>
        <dbReference type="ARBA" id="ARBA00022989"/>
    </source>
</evidence>
<evidence type="ECO:0000256" key="2">
    <source>
        <dbReference type="ARBA" id="ARBA00009105"/>
    </source>
</evidence>
<dbReference type="GO" id="GO:0016020">
    <property type="term" value="C:membrane"/>
    <property type="evidence" value="ECO:0007669"/>
    <property type="project" value="UniProtKB-SubCell"/>
</dbReference>
<evidence type="ECO:0000256" key="4">
    <source>
        <dbReference type="ARBA" id="ARBA00022679"/>
    </source>
</evidence>
<evidence type="ECO:0000256" key="1">
    <source>
        <dbReference type="ARBA" id="ARBA00004606"/>
    </source>
</evidence>
<keyword evidence="7" id="KW-1133">Transmembrane helix</keyword>
<evidence type="ECO:0000256" key="3">
    <source>
        <dbReference type="ARBA" id="ARBA00022676"/>
    </source>
</evidence>
<accession>A0AAN6DYB1</accession>
<dbReference type="AlphaFoldDB" id="A0AAN6DYB1"/>
<dbReference type="GO" id="GO:0000033">
    <property type="term" value="F:alpha-1,3-mannosyltransferase activity"/>
    <property type="evidence" value="ECO:0007669"/>
    <property type="project" value="TreeGrafter"/>
</dbReference>
<evidence type="ECO:0000313" key="10">
    <source>
        <dbReference type="EMBL" id="KAI1613744.1"/>
    </source>
</evidence>
<sequence length="494" mass="55996">MRVLQPATLAGKYKSVAFAGFAILFLLSLWSLEWPAQSFDLYAYVQDPAEKAAFEAHYASAVAVADQYRANPVDKSQFGEMGTRLKTIRGWIEQTGNAHRTRDQKEKWTTLIEEVAGSMLPFIQSPNSSSITPLKSLRSSFVRGTKGLVITTGKKRFRYACHLVSSLRQVLKSRLPIQIAYSGEDDLPEEYRDFITGLESDVSTFDVTTVFNDSTLDLGWGGWAVKAFAVLGSTFEQAILLDADDVFFQPPEAIFDEDPQYLETGTLLFHDRLLWQGAFKERHAWWGKQLENTNLSETIKHSKVYMEGYAEEGDSGVVTVDKSRLGVFIGLLHIAWQNTKDVREAYTYTQGYGDKESWWFGFELTETPYSMEPHYAAIVGHVKLNQQGHEEKRVCSFTIAHVDHRDRLLWFNGSLLRNKENNPMEFDVPSEWMIDATWEKGASKQDMSCMSGGEVRQIDVGAVDIVQRSVELAKKTDELMREKIPGSLPWFKLG</sequence>
<comment type="subcellular location">
    <subcellularLocation>
        <location evidence="1">Membrane</location>
        <topology evidence="1">Single-pass type II membrane protein</topology>
    </subcellularLocation>
</comment>
<dbReference type="EMBL" id="MU404353">
    <property type="protein sequence ID" value="KAI1613744.1"/>
    <property type="molecule type" value="Genomic_DNA"/>
</dbReference>
<name>A0AAN6DYB1_9EURO</name>
<evidence type="ECO:0000256" key="5">
    <source>
        <dbReference type="ARBA" id="ARBA00022692"/>
    </source>
</evidence>
<dbReference type="InterPro" id="IPR022751">
    <property type="entry name" value="Alpha_mannosyltransferase"/>
</dbReference>
<keyword evidence="3 10" id="KW-0328">Glycosyltransferase</keyword>
<organism evidence="10 11">
    <name type="scientific">Exophiala viscosa</name>
    <dbReference type="NCBI Taxonomy" id="2486360"/>
    <lineage>
        <taxon>Eukaryota</taxon>
        <taxon>Fungi</taxon>
        <taxon>Dikarya</taxon>
        <taxon>Ascomycota</taxon>
        <taxon>Pezizomycotina</taxon>
        <taxon>Eurotiomycetes</taxon>
        <taxon>Chaetothyriomycetidae</taxon>
        <taxon>Chaetothyriales</taxon>
        <taxon>Herpotrichiellaceae</taxon>
        <taxon>Exophiala</taxon>
    </lineage>
</organism>
<proteinExistence type="inferred from homology"/>
<keyword evidence="8" id="KW-0472">Membrane</keyword>
<evidence type="ECO:0000256" key="8">
    <source>
        <dbReference type="ARBA" id="ARBA00023136"/>
    </source>
</evidence>
<dbReference type="Pfam" id="PF11051">
    <property type="entry name" value="Mannosyl_trans3"/>
    <property type="match status" value="1"/>
</dbReference>
<evidence type="ECO:0000313" key="11">
    <source>
        <dbReference type="Proteomes" id="UP001203852"/>
    </source>
</evidence>
<protein>
    <submittedName>
        <fullName evidence="10">Mannosyltransferase putative-domain-containing protein</fullName>
    </submittedName>
</protein>
<dbReference type="PANTHER" id="PTHR31392:SF1">
    <property type="entry name" value="ALPHA-1,3-MANNOSYLTRANSFERASE MNN1-RELATED"/>
    <property type="match status" value="1"/>
</dbReference>
<gene>
    <name evidence="10" type="ORF">EDD36DRAFT_206461</name>
</gene>
<keyword evidence="5" id="KW-0812">Transmembrane</keyword>
<dbReference type="GO" id="GO:0006493">
    <property type="term" value="P:protein O-linked glycosylation"/>
    <property type="evidence" value="ECO:0007669"/>
    <property type="project" value="TreeGrafter"/>
</dbReference>
<keyword evidence="4" id="KW-0808">Transferase</keyword>
<reference evidence="10" key="1">
    <citation type="journal article" date="2022" name="bioRxiv">
        <title>Deciphering the potential niche of two novel black yeast fungi from a biological soil crust based on their genomes, phenotypes, and melanin regulation.</title>
        <authorList>
            <consortium name="DOE Joint Genome Institute"/>
            <person name="Carr E.C."/>
            <person name="Barton Q."/>
            <person name="Grambo S."/>
            <person name="Sullivan M."/>
            <person name="Renfro C.M."/>
            <person name="Kuo A."/>
            <person name="Pangilinan J."/>
            <person name="Lipzen A."/>
            <person name="Keymanesh K."/>
            <person name="Savage E."/>
            <person name="Barry K."/>
            <person name="Grigoriev I.V."/>
            <person name="Riekhof W.R."/>
            <person name="Harris S.S."/>
        </authorList>
    </citation>
    <scope>NUCLEOTIDE SEQUENCE</scope>
    <source>
        <strain evidence="10">JF 03-4F</strain>
    </source>
</reference>
<evidence type="ECO:0000256" key="9">
    <source>
        <dbReference type="ARBA" id="ARBA00023180"/>
    </source>
</evidence>